<dbReference type="Proteomes" id="UP001163687">
    <property type="component" value="Chromosome"/>
</dbReference>
<organism evidence="2 3">
    <name type="scientific">Caldinitratiruptor microaerophilus</name>
    <dbReference type="NCBI Taxonomy" id="671077"/>
    <lineage>
        <taxon>Bacteria</taxon>
        <taxon>Bacillati</taxon>
        <taxon>Bacillota</taxon>
        <taxon>Clostridia</taxon>
        <taxon>Eubacteriales</taxon>
        <taxon>Symbiobacteriaceae</taxon>
        <taxon>Caldinitratiruptor</taxon>
    </lineage>
</organism>
<name>A0AA35CQD1_9FIRM</name>
<dbReference type="AlphaFoldDB" id="A0AA35CQD1"/>
<proteinExistence type="predicted"/>
<accession>A0AA35CQD1</accession>
<feature type="region of interest" description="Disordered" evidence="1">
    <location>
        <begin position="91"/>
        <end position="124"/>
    </location>
</feature>
<keyword evidence="3" id="KW-1185">Reference proteome</keyword>
<dbReference type="EMBL" id="AP025628">
    <property type="protein sequence ID" value="BDG61900.1"/>
    <property type="molecule type" value="Genomic_DNA"/>
</dbReference>
<feature type="compositionally biased region" description="Basic and acidic residues" evidence="1">
    <location>
        <begin position="100"/>
        <end position="114"/>
    </location>
</feature>
<evidence type="ECO:0000313" key="3">
    <source>
        <dbReference type="Proteomes" id="UP001163687"/>
    </source>
</evidence>
<evidence type="ECO:0000256" key="1">
    <source>
        <dbReference type="SAM" id="MobiDB-lite"/>
    </source>
</evidence>
<dbReference type="KEGG" id="cmic:caldi_29900"/>
<reference evidence="2" key="1">
    <citation type="submission" date="2022-03" db="EMBL/GenBank/DDBJ databases">
        <title>Complete genome sequence of Caldinitratiruptor microaerophilus.</title>
        <authorList>
            <person name="Mukaiyama R."/>
            <person name="Nishiyama T."/>
            <person name="Ueda K."/>
        </authorList>
    </citation>
    <scope>NUCLEOTIDE SEQUENCE</scope>
    <source>
        <strain evidence="2">JCM 16183</strain>
    </source>
</reference>
<feature type="compositionally biased region" description="Basic residues" evidence="1">
    <location>
        <begin position="115"/>
        <end position="124"/>
    </location>
</feature>
<evidence type="ECO:0000313" key="2">
    <source>
        <dbReference type="EMBL" id="BDG61900.1"/>
    </source>
</evidence>
<protein>
    <submittedName>
        <fullName evidence="2">Uncharacterized protein</fullName>
    </submittedName>
</protein>
<sequence>MWVDFEVAARAREVARRTWPPFGPADEREVWREHVVVRGGEGPKPVRLLSGEWIIPGWPPDGQALPPPLTREEWESSREWIAWCMGAPIVTPGSSAKRAKLTEADRRRIAERQKARTRKKAKGA</sequence>
<gene>
    <name evidence="2" type="ORF">caldi_29900</name>
</gene>